<evidence type="ECO:0000313" key="2">
    <source>
        <dbReference type="Proteomes" id="UP000317238"/>
    </source>
</evidence>
<protein>
    <submittedName>
        <fullName evidence="1">Uncharacterized protein</fullName>
    </submittedName>
</protein>
<accession>A0A5C5XYZ3</accession>
<sequence>MLIPPSKPPWKEDRTRAGCRSRYLSITSHYFDNIPDQIRFSSAFILGESGKRSPVNDLDPNNRQNLLTAPIAKLIYIKRRLLAQCTNAKQPPRNFATAVGTSQWWS</sequence>
<organism evidence="1 2">
    <name type="scientific">Crateriforma conspicua</name>
    <dbReference type="NCBI Taxonomy" id="2527996"/>
    <lineage>
        <taxon>Bacteria</taxon>
        <taxon>Pseudomonadati</taxon>
        <taxon>Planctomycetota</taxon>
        <taxon>Planctomycetia</taxon>
        <taxon>Planctomycetales</taxon>
        <taxon>Planctomycetaceae</taxon>
        <taxon>Crateriforma</taxon>
    </lineage>
</organism>
<evidence type="ECO:0000313" key="1">
    <source>
        <dbReference type="EMBL" id="TWT68636.1"/>
    </source>
</evidence>
<dbReference type="AlphaFoldDB" id="A0A5C5XYZ3"/>
<comment type="caution">
    <text evidence="1">The sequence shown here is derived from an EMBL/GenBank/DDBJ whole genome shotgun (WGS) entry which is preliminary data.</text>
</comment>
<proteinExistence type="predicted"/>
<keyword evidence="2" id="KW-1185">Reference proteome</keyword>
<name>A0A5C5XYZ3_9PLAN</name>
<gene>
    <name evidence="1" type="ORF">Pan14r_08830</name>
</gene>
<dbReference type="EMBL" id="SJPL01000001">
    <property type="protein sequence ID" value="TWT68636.1"/>
    <property type="molecule type" value="Genomic_DNA"/>
</dbReference>
<dbReference type="Proteomes" id="UP000317238">
    <property type="component" value="Unassembled WGS sequence"/>
</dbReference>
<reference evidence="1 2" key="1">
    <citation type="submission" date="2019-02" db="EMBL/GenBank/DDBJ databases">
        <title>Deep-cultivation of Planctomycetes and their phenomic and genomic characterization uncovers novel biology.</title>
        <authorList>
            <person name="Wiegand S."/>
            <person name="Jogler M."/>
            <person name="Boedeker C."/>
            <person name="Pinto D."/>
            <person name="Vollmers J."/>
            <person name="Rivas-Marin E."/>
            <person name="Kohn T."/>
            <person name="Peeters S.H."/>
            <person name="Heuer A."/>
            <person name="Rast P."/>
            <person name="Oberbeckmann S."/>
            <person name="Bunk B."/>
            <person name="Jeske O."/>
            <person name="Meyerdierks A."/>
            <person name="Storesund J.E."/>
            <person name="Kallscheuer N."/>
            <person name="Luecker S."/>
            <person name="Lage O.M."/>
            <person name="Pohl T."/>
            <person name="Merkel B.J."/>
            <person name="Hornburger P."/>
            <person name="Mueller R.-W."/>
            <person name="Bruemmer F."/>
            <person name="Labrenz M."/>
            <person name="Spormann A.M."/>
            <person name="Op Den Camp H."/>
            <person name="Overmann J."/>
            <person name="Amann R."/>
            <person name="Jetten M.S.M."/>
            <person name="Mascher T."/>
            <person name="Medema M.H."/>
            <person name="Devos D.P."/>
            <person name="Kaster A.-K."/>
            <person name="Ovreas L."/>
            <person name="Rohde M."/>
            <person name="Galperin M.Y."/>
            <person name="Jogler C."/>
        </authorList>
    </citation>
    <scope>NUCLEOTIDE SEQUENCE [LARGE SCALE GENOMIC DNA]</scope>
    <source>
        <strain evidence="1 2">Pan14r</strain>
    </source>
</reference>